<dbReference type="PANTHER" id="PTHR43649:SF12">
    <property type="entry name" value="DIACETYLCHITOBIOSE BINDING PROTEIN DASA"/>
    <property type="match status" value="1"/>
</dbReference>
<proteinExistence type="predicted"/>
<dbReference type="PANTHER" id="PTHR43649">
    <property type="entry name" value="ARABINOSE-BINDING PROTEIN-RELATED"/>
    <property type="match status" value="1"/>
</dbReference>
<dbReference type="PROSITE" id="PS51257">
    <property type="entry name" value="PROKAR_LIPOPROTEIN"/>
    <property type="match status" value="1"/>
</dbReference>
<keyword evidence="1" id="KW-0732">Signal</keyword>
<dbReference type="EMBL" id="JBIQWL010000006">
    <property type="protein sequence ID" value="MFH8252004.1"/>
    <property type="molecule type" value="Genomic_DNA"/>
</dbReference>
<dbReference type="Pfam" id="PF01547">
    <property type="entry name" value="SBP_bac_1"/>
    <property type="match status" value="1"/>
</dbReference>
<organism evidence="2 3">
    <name type="scientific">Microbacterium alkaliflavum</name>
    <dbReference type="NCBI Taxonomy" id="3248839"/>
    <lineage>
        <taxon>Bacteria</taxon>
        <taxon>Bacillati</taxon>
        <taxon>Actinomycetota</taxon>
        <taxon>Actinomycetes</taxon>
        <taxon>Micrococcales</taxon>
        <taxon>Microbacteriaceae</taxon>
        <taxon>Microbacterium</taxon>
    </lineage>
</organism>
<reference evidence="2 3" key="1">
    <citation type="submission" date="2024-09" db="EMBL/GenBank/DDBJ databases">
        <authorList>
            <person name="Pan X."/>
        </authorList>
    </citation>
    <scope>NUCLEOTIDE SEQUENCE [LARGE SCALE GENOMIC DNA]</scope>
    <source>
        <strain evidence="2 3">B2969</strain>
    </source>
</reference>
<evidence type="ECO:0000256" key="1">
    <source>
        <dbReference type="SAM" id="SignalP"/>
    </source>
</evidence>
<name>A0ABW7QAX5_9MICO</name>
<sequence length="424" mass="46068">MSRTSGRKTRIIAASVALLALAGGALAGCSGADGRETVRFAFAKPEAIPYMRDLVAKYNASQDKVTVVLDTSGIDAVSAGFVRGDPPDIALNNYNQETARFIQRCAMSDLSDTAAAKSVREDLKPFMDQFGVCPGRTSAIPYSIMGAAVIYNKQIFEENGLEVPTTWDELIQVCDALKAAGVTPFYGTFADSWTIGQGWYDYTVGGTLDTVAFFDDLAKEGTNVGPNSPVSFQKDQAEPVDKMLELSKYVNQDAPSRGYGDGNTAMAKGEAAMYMQGPWAFGEIAKAAPDLQLGMFPLPVTDDPKDLKARINMDLAAWIPEASKHQEAAREFLEYLYQPDVIAAYNKSQLGFLPTKDAPEVSDARIAGLQKYIDAGEMYQGSTQLVPRAIPIMNYVQAIMLGSDPQRILSNIDADYARLAYRQQ</sequence>
<keyword evidence="3" id="KW-1185">Reference proteome</keyword>
<gene>
    <name evidence="2" type="ORF">ACH3VR_16685</name>
</gene>
<protein>
    <submittedName>
        <fullName evidence="2">ABC transporter substrate-binding protein</fullName>
    </submittedName>
</protein>
<dbReference type="InterPro" id="IPR006059">
    <property type="entry name" value="SBP"/>
</dbReference>
<accession>A0ABW7QAX5</accession>
<feature type="chain" id="PRO_5047149368" evidence="1">
    <location>
        <begin position="28"/>
        <end position="424"/>
    </location>
</feature>
<evidence type="ECO:0000313" key="3">
    <source>
        <dbReference type="Proteomes" id="UP001610861"/>
    </source>
</evidence>
<comment type="caution">
    <text evidence="2">The sequence shown here is derived from an EMBL/GenBank/DDBJ whole genome shotgun (WGS) entry which is preliminary data.</text>
</comment>
<evidence type="ECO:0000313" key="2">
    <source>
        <dbReference type="EMBL" id="MFH8252004.1"/>
    </source>
</evidence>
<dbReference type="Gene3D" id="3.40.190.10">
    <property type="entry name" value="Periplasmic binding protein-like II"/>
    <property type="match status" value="2"/>
</dbReference>
<dbReference type="SUPFAM" id="SSF53850">
    <property type="entry name" value="Periplasmic binding protein-like II"/>
    <property type="match status" value="1"/>
</dbReference>
<feature type="signal peptide" evidence="1">
    <location>
        <begin position="1"/>
        <end position="27"/>
    </location>
</feature>
<dbReference type="RefSeq" id="WP_397557449.1">
    <property type="nucleotide sequence ID" value="NZ_JBIQWL010000006.1"/>
</dbReference>
<dbReference type="Proteomes" id="UP001610861">
    <property type="component" value="Unassembled WGS sequence"/>
</dbReference>
<dbReference type="InterPro" id="IPR050490">
    <property type="entry name" value="Bact_solute-bd_prot1"/>
</dbReference>